<dbReference type="GO" id="GO:0005783">
    <property type="term" value="C:endoplasmic reticulum"/>
    <property type="evidence" value="ECO:0007669"/>
    <property type="project" value="UniProtKB-SubCell"/>
</dbReference>
<dbReference type="EMBL" id="RSCE01000005">
    <property type="protein sequence ID" value="RSH82749.1"/>
    <property type="molecule type" value="Genomic_DNA"/>
</dbReference>
<dbReference type="STRING" id="105984.A0A427XV56"/>
<keyword evidence="4" id="KW-0488">Methylation</keyword>
<evidence type="ECO:0000256" key="2">
    <source>
        <dbReference type="ARBA" id="ARBA00004496"/>
    </source>
</evidence>
<dbReference type="Proteomes" id="UP000279236">
    <property type="component" value="Unassembled WGS sequence"/>
</dbReference>
<feature type="region of interest" description="Disordered" evidence="11">
    <location>
        <begin position="52"/>
        <end position="118"/>
    </location>
</feature>
<keyword evidence="9" id="KW-0007">Acetylation</keyword>
<dbReference type="RefSeq" id="XP_028476981.1">
    <property type="nucleotide sequence ID" value="XM_028623088.1"/>
</dbReference>
<name>A0A427XV56_9TREE</name>
<evidence type="ECO:0000313" key="15">
    <source>
        <dbReference type="Proteomes" id="UP000279236"/>
    </source>
</evidence>
<keyword evidence="15" id="KW-1185">Reference proteome</keyword>
<feature type="domain" description="PI31 proteasome regulator C-terminal" evidence="12">
    <location>
        <begin position="344"/>
        <end position="412"/>
    </location>
</feature>
<keyword evidence="5" id="KW-0963">Cytoplasm</keyword>
<organism evidence="14 15">
    <name type="scientific">Apiotrichum porosum</name>
    <dbReference type="NCBI Taxonomy" id="105984"/>
    <lineage>
        <taxon>Eukaryota</taxon>
        <taxon>Fungi</taxon>
        <taxon>Dikarya</taxon>
        <taxon>Basidiomycota</taxon>
        <taxon>Agaricomycotina</taxon>
        <taxon>Tremellomycetes</taxon>
        <taxon>Trichosporonales</taxon>
        <taxon>Trichosporonaceae</taxon>
        <taxon>Apiotrichum</taxon>
    </lineage>
</organism>
<gene>
    <name evidence="14" type="ORF">EHS24_007743</name>
</gene>
<dbReference type="GO" id="GO:0004866">
    <property type="term" value="F:endopeptidase inhibitor activity"/>
    <property type="evidence" value="ECO:0007669"/>
    <property type="project" value="InterPro"/>
</dbReference>
<proteinExistence type="inferred from homology"/>
<protein>
    <submittedName>
        <fullName evidence="14">Uncharacterized protein</fullName>
    </submittedName>
</protein>
<dbReference type="InterPro" id="IPR045128">
    <property type="entry name" value="PI31-like"/>
</dbReference>
<sequence>MSDPLDPRALLALLPHLLPPSSSSPLPRPADSIAALVHAIHVALGFRREPSETVPIAGQPGDTQAQSGPSSDTATTPTATATAGPSGDAMDTDTDVGDDAASETTTAVDPADDPNPAAHVDVAHGRLPQGWNARGEDAYVFAYAHPQSSMRFRVRVGRMGARVQIDAMADVSTGTERLRFWHVLRVWRVLELARGGESALEWLFPKTSSLEEDGAPHTISVLVADVLDTARFPVPSAATATAGDRAQTDPARAVGFQSVDSVRNLVDAYNRDVIARLIPGLNKEGYRAPSVSSAPAPGGGAREPPNAGPAGGQPPNPARPNPLIDPLHPAAPPAGLGGVPVASIGHRDLDPFGGRNPLDPLGRPAPGSAGGGMLADFNHPLFDSRRNRDRDPAAGPGGAINPPGARWDPVGPDTSGSLGPRFPSAGGNPLGGVGITDPEWTRDRFGDDMPPPGEDGPQLGFNVRPGLNLRGRGGRPGAGGLDGGLPGGGRFGGGGGGGGFGGGGGGFGGGGFGGGII</sequence>
<evidence type="ECO:0000256" key="6">
    <source>
        <dbReference type="ARBA" id="ARBA00022553"/>
    </source>
</evidence>
<feature type="compositionally biased region" description="Gly residues" evidence="11">
    <location>
        <begin position="474"/>
        <end position="490"/>
    </location>
</feature>
<dbReference type="Pfam" id="PF08577">
    <property type="entry name" value="PI31_Prot_C"/>
    <property type="match status" value="1"/>
</dbReference>
<dbReference type="GO" id="GO:0070628">
    <property type="term" value="F:proteasome binding"/>
    <property type="evidence" value="ECO:0007669"/>
    <property type="project" value="InterPro"/>
</dbReference>
<keyword evidence="7" id="KW-0256">Endoplasmic reticulum</keyword>
<keyword evidence="6" id="KW-0597">Phosphoprotein</keyword>
<dbReference type="AlphaFoldDB" id="A0A427XV56"/>
<comment type="subcellular location">
    <subcellularLocation>
        <location evidence="2">Cytoplasm</location>
    </subcellularLocation>
    <subcellularLocation>
        <location evidence="1">Endoplasmic reticulum</location>
    </subcellularLocation>
</comment>
<feature type="compositionally biased region" description="Low complexity" evidence="11">
    <location>
        <begin position="67"/>
        <end position="89"/>
    </location>
</feature>
<evidence type="ECO:0000256" key="8">
    <source>
        <dbReference type="ARBA" id="ARBA00022942"/>
    </source>
</evidence>
<dbReference type="InterPro" id="IPR021625">
    <property type="entry name" value="PI31_Prot_N"/>
</dbReference>
<dbReference type="GeneID" id="39592286"/>
<feature type="compositionally biased region" description="Acidic residues" evidence="11">
    <location>
        <begin position="90"/>
        <end position="101"/>
    </location>
</feature>
<accession>A0A427XV56</accession>
<comment type="function">
    <text evidence="10">Plays an important role in control of proteasome function. Inhibits the hydrolysis of protein and peptide substrates by the 20S proteasome. Also inhibits the activation of the proteasome by the proteasome regulatory proteins PA700 and PA28.</text>
</comment>
<evidence type="ECO:0000256" key="3">
    <source>
        <dbReference type="ARBA" id="ARBA00006405"/>
    </source>
</evidence>
<reference evidence="14 15" key="1">
    <citation type="submission" date="2018-11" db="EMBL/GenBank/DDBJ databases">
        <title>Genome sequence of Apiotrichum porosum DSM 27194.</title>
        <authorList>
            <person name="Aliyu H."/>
            <person name="Gorte O."/>
            <person name="Ochsenreither K."/>
        </authorList>
    </citation>
    <scope>NUCLEOTIDE SEQUENCE [LARGE SCALE GENOMIC DNA]</scope>
    <source>
        <strain evidence="14 15">DSM 27194</strain>
    </source>
</reference>
<evidence type="ECO:0000259" key="12">
    <source>
        <dbReference type="Pfam" id="PF08577"/>
    </source>
</evidence>
<dbReference type="Pfam" id="PF11566">
    <property type="entry name" value="PI31_Prot_N"/>
    <property type="match status" value="1"/>
</dbReference>
<evidence type="ECO:0000259" key="13">
    <source>
        <dbReference type="Pfam" id="PF11566"/>
    </source>
</evidence>
<evidence type="ECO:0000256" key="1">
    <source>
        <dbReference type="ARBA" id="ARBA00004240"/>
    </source>
</evidence>
<evidence type="ECO:0000256" key="10">
    <source>
        <dbReference type="ARBA" id="ARBA00024805"/>
    </source>
</evidence>
<feature type="compositionally biased region" description="Low complexity" evidence="11">
    <location>
        <begin position="104"/>
        <end position="118"/>
    </location>
</feature>
<feature type="region of interest" description="Disordered" evidence="11">
    <location>
        <begin position="285"/>
        <end position="490"/>
    </location>
</feature>
<evidence type="ECO:0000256" key="9">
    <source>
        <dbReference type="ARBA" id="ARBA00022990"/>
    </source>
</evidence>
<dbReference type="PANTHER" id="PTHR13266:SF1">
    <property type="entry name" value="PROTEASOME INHIBITOR PI31 SUBUNIT"/>
    <property type="match status" value="1"/>
</dbReference>
<comment type="similarity">
    <text evidence="3">Belongs to the proteasome inhibitor PI31 family.</text>
</comment>
<comment type="caution">
    <text evidence="14">The sequence shown here is derived from an EMBL/GenBank/DDBJ whole genome shotgun (WGS) entry which is preliminary data.</text>
</comment>
<dbReference type="PANTHER" id="PTHR13266">
    <property type="entry name" value="PROTEASOME INHIBITOR"/>
    <property type="match status" value="1"/>
</dbReference>
<dbReference type="OrthoDB" id="68090at2759"/>
<evidence type="ECO:0000313" key="14">
    <source>
        <dbReference type="EMBL" id="RSH82749.1"/>
    </source>
</evidence>
<evidence type="ECO:0000256" key="7">
    <source>
        <dbReference type="ARBA" id="ARBA00022824"/>
    </source>
</evidence>
<keyword evidence="8" id="KW-0647">Proteasome</keyword>
<evidence type="ECO:0000256" key="11">
    <source>
        <dbReference type="SAM" id="MobiDB-lite"/>
    </source>
</evidence>
<dbReference type="GO" id="GO:0000502">
    <property type="term" value="C:proteasome complex"/>
    <property type="evidence" value="ECO:0007669"/>
    <property type="project" value="UniProtKB-KW"/>
</dbReference>
<evidence type="ECO:0000256" key="5">
    <source>
        <dbReference type="ARBA" id="ARBA00022490"/>
    </source>
</evidence>
<evidence type="ECO:0000256" key="4">
    <source>
        <dbReference type="ARBA" id="ARBA00022481"/>
    </source>
</evidence>
<dbReference type="GO" id="GO:0043161">
    <property type="term" value="P:proteasome-mediated ubiquitin-dependent protein catabolic process"/>
    <property type="evidence" value="ECO:0007669"/>
    <property type="project" value="InterPro"/>
</dbReference>
<dbReference type="InterPro" id="IPR013886">
    <property type="entry name" value="PI31_Prot_C"/>
</dbReference>
<feature type="compositionally biased region" description="Basic and acidic residues" evidence="11">
    <location>
        <begin position="382"/>
        <end position="392"/>
    </location>
</feature>
<dbReference type="Gene3D" id="3.40.1000.30">
    <property type="match status" value="1"/>
</dbReference>
<feature type="domain" description="PI31 proteasome regulator N-terminal" evidence="13">
    <location>
        <begin position="23"/>
        <end position="173"/>
    </location>
</feature>